<feature type="compositionally biased region" description="Acidic residues" evidence="2">
    <location>
        <begin position="306"/>
        <end position="315"/>
    </location>
</feature>
<gene>
    <name evidence="3" type="ORF">C483_01666</name>
</gene>
<name>M0A9J5_9EURY</name>
<protein>
    <submittedName>
        <fullName evidence="3">Uncharacterized protein</fullName>
    </submittedName>
</protein>
<sequence length="340" mass="36752">MSDDSVTDSVDAELGDLVANAEEAIEALAEFSEEGGLDPDSLDDDTLTDLSQNLDTLAELATELESVLETVDLSDLPDAIDADEVVGAIEADEVPSALADDDTGVSDAIDFGHLFRAINLLDAWDATDLGSLWEAKRDIEETTEKLTGDDGDGLTEGLVGGDDGEDGDDGLLDTDLDGDMLETDIDPSELLGDIDVMDDPEAYQVAIQQTAMAGIDSFREALLETHAKFFRIYEFNREKMRRQDTSTNSRNPTAASTMPTERADVPSGVKHSTVPQQVKLSTAPSRQRIYGKRFERERKKRRNDASPDETEDEQATEQATEQPADQRASDDAGNADGGAN</sequence>
<keyword evidence="1" id="KW-0175">Coiled coil</keyword>
<evidence type="ECO:0000256" key="2">
    <source>
        <dbReference type="SAM" id="MobiDB-lite"/>
    </source>
</evidence>
<reference evidence="3 4" key="1">
    <citation type="journal article" date="2014" name="PLoS Genet.">
        <title>Phylogenetically driven sequencing of extremely halophilic archaea reveals strategies for static and dynamic osmo-response.</title>
        <authorList>
            <person name="Becker E.A."/>
            <person name="Seitzer P.M."/>
            <person name="Tritt A."/>
            <person name="Larsen D."/>
            <person name="Krusor M."/>
            <person name="Yao A.I."/>
            <person name="Wu D."/>
            <person name="Madern D."/>
            <person name="Eisen J.A."/>
            <person name="Darling A.E."/>
            <person name="Facciotti M.T."/>
        </authorList>
    </citation>
    <scope>NUCLEOTIDE SEQUENCE [LARGE SCALE GENOMIC DNA]</scope>
    <source>
        <strain evidence="3 4">JCM 10989</strain>
    </source>
</reference>
<feature type="region of interest" description="Disordered" evidence="2">
    <location>
        <begin position="143"/>
        <end position="169"/>
    </location>
</feature>
<dbReference type="AlphaFoldDB" id="M0A9J5"/>
<feature type="compositionally biased region" description="Low complexity" evidence="2">
    <location>
        <begin position="316"/>
        <end position="334"/>
    </location>
</feature>
<dbReference type="OrthoDB" id="214278at2157"/>
<proteinExistence type="predicted"/>
<feature type="compositionally biased region" description="Polar residues" evidence="2">
    <location>
        <begin position="245"/>
        <end position="259"/>
    </location>
</feature>
<organism evidence="3 4">
    <name type="scientific">Natrialba hulunbeirensis JCM 10989</name>
    <dbReference type="NCBI Taxonomy" id="1227493"/>
    <lineage>
        <taxon>Archaea</taxon>
        <taxon>Methanobacteriati</taxon>
        <taxon>Methanobacteriota</taxon>
        <taxon>Stenosarchaea group</taxon>
        <taxon>Halobacteria</taxon>
        <taxon>Halobacteriales</taxon>
        <taxon>Natrialbaceae</taxon>
        <taxon>Natrialba</taxon>
    </lineage>
</organism>
<dbReference type="Proteomes" id="UP000011519">
    <property type="component" value="Unassembled WGS sequence"/>
</dbReference>
<accession>M0A9J5</accession>
<dbReference type="EMBL" id="AOIM01000009">
    <property type="protein sequence ID" value="ELY95031.1"/>
    <property type="molecule type" value="Genomic_DNA"/>
</dbReference>
<dbReference type="PATRIC" id="fig|1227493.4.peg.316"/>
<feature type="region of interest" description="Disordered" evidence="2">
    <location>
        <begin position="241"/>
        <end position="340"/>
    </location>
</feature>
<keyword evidence="4" id="KW-1185">Reference proteome</keyword>
<evidence type="ECO:0000313" key="3">
    <source>
        <dbReference type="EMBL" id="ELY95031.1"/>
    </source>
</evidence>
<feature type="compositionally biased region" description="Polar residues" evidence="2">
    <location>
        <begin position="273"/>
        <end position="285"/>
    </location>
</feature>
<evidence type="ECO:0000313" key="4">
    <source>
        <dbReference type="Proteomes" id="UP000011519"/>
    </source>
</evidence>
<dbReference type="RefSeq" id="WP_006651600.1">
    <property type="nucleotide sequence ID" value="NZ_AOIM01000009.1"/>
</dbReference>
<evidence type="ECO:0000256" key="1">
    <source>
        <dbReference type="SAM" id="Coils"/>
    </source>
</evidence>
<dbReference type="STRING" id="1227493.C483_01666"/>
<comment type="caution">
    <text evidence="3">The sequence shown here is derived from an EMBL/GenBank/DDBJ whole genome shotgun (WGS) entry which is preliminary data.</text>
</comment>
<feature type="coiled-coil region" evidence="1">
    <location>
        <begin position="14"/>
        <end position="67"/>
    </location>
</feature>